<sequence length="126" mass="13040">MLQLQLFGGLGVGDAGAVDRHAERAQFGFGARDGGIQRCTVGDGALQGKGASAECIDAFNSAADACAARQVKTRHIRPGLGKADSNGLTDAAAGAGYKGHLTIKSKKLHAALHVISVFAIRRWPFP</sequence>
<evidence type="ECO:0000313" key="2">
    <source>
        <dbReference type="Proteomes" id="UP000248291"/>
    </source>
</evidence>
<dbReference type="Proteomes" id="UP000248291">
    <property type="component" value="Unassembled WGS sequence"/>
</dbReference>
<comment type="caution">
    <text evidence="1">The sequence shown here is derived from an EMBL/GenBank/DDBJ whole genome shotgun (WGS) entry which is preliminary data.</text>
</comment>
<evidence type="ECO:0000313" key="1">
    <source>
        <dbReference type="EMBL" id="GBH18431.1"/>
    </source>
</evidence>
<protein>
    <submittedName>
        <fullName evidence="1">Uncharacterized protein</fullName>
    </submittedName>
</protein>
<dbReference type="EMBL" id="BGKA01000156">
    <property type="protein sequence ID" value="GBH18431.1"/>
    <property type="molecule type" value="Genomic_DNA"/>
</dbReference>
<gene>
    <name evidence="1" type="ORF">KPSA3_04417</name>
</gene>
<organism evidence="1 2">
    <name type="scientific">Pseudomonas syringae pv. actinidiae</name>
    <dbReference type="NCBI Taxonomy" id="103796"/>
    <lineage>
        <taxon>Bacteria</taxon>
        <taxon>Pseudomonadati</taxon>
        <taxon>Pseudomonadota</taxon>
        <taxon>Gammaproteobacteria</taxon>
        <taxon>Pseudomonadales</taxon>
        <taxon>Pseudomonadaceae</taxon>
        <taxon>Pseudomonas</taxon>
        <taxon>Pseudomonas syringae</taxon>
    </lineage>
</organism>
<dbReference type="AlphaFoldDB" id="A0AAN4Q734"/>
<proteinExistence type="predicted"/>
<name>A0AAN4Q734_PSESF</name>
<reference evidence="1 2" key="1">
    <citation type="submission" date="2018-04" db="EMBL/GenBank/DDBJ databases">
        <title>Draft genome sequence of Pseudomonas syringae pv. actinidiae biovar 3 strains isolated from kiwifruit in Kagawa prefecture.</title>
        <authorList>
            <person name="Tabuchi M."/>
            <person name="Saito M."/>
            <person name="Fujiwara S."/>
            <person name="Sasa N."/>
            <person name="Akimitsu K."/>
            <person name="Gomi K."/>
            <person name="Konishi-Sugita S."/>
            <person name="Hamano K."/>
            <person name="Kataoka I."/>
        </authorList>
    </citation>
    <scope>NUCLEOTIDE SEQUENCE [LARGE SCALE GENOMIC DNA]</scope>
    <source>
        <strain evidence="1 2">MAFF212211</strain>
    </source>
</reference>
<accession>A0AAN4Q734</accession>